<proteinExistence type="inferred from homology"/>
<evidence type="ECO:0000256" key="5">
    <source>
        <dbReference type="ARBA" id="ARBA00022490"/>
    </source>
</evidence>
<dbReference type="PANTHER" id="PTHR12596:SF2">
    <property type="entry name" value="EXPORTIN-7 ISOFORM X1"/>
    <property type="match status" value="1"/>
</dbReference>
<evidence type="ECO:0000256" key="6">
    <source>
        <dbReference type="ARBA" id="ARBA00022927"/>
    </source>
</evidence>
<dbReference type="InterPro" id="IPR011989">
    <property type="entry name" value="ARM-like"/>
</dbReference>
<dbReference type="VEuPathDB" id="VectorBase:CSON014712"/>
<name>A0A336KUW0_CULSO</name>
<dbReference type="InterPro" id="IPR044189">
    <property type="entry name" value="XPO4/7-like"/>
</dbReference>
<dbReference type="AlphaFoldDB" id="A0A336KUW0"/>
<evidence type="ECO:0000313" key="9">
    <source>
        <dbReference type="EMBL" id="SSX07315.1"/>
    </source>
</evidence>
<dbReference type="GO" id="GO:0005737">
    <property type="term" value="C:cytoplasm"/>
    <property type="evidence" value="ECO:0007669"/>
    <property type="project" value="UniProtKB-SubCell"/>
</dbReference>
<evidence type="ECO:0000259" key="8">
    <source>
        <dbReference type="PROSITE" id="PS50166"/>
    </source>
</evidence>
<dbReference type="FunFam" id="1.25.10.10:FF:000042">
    <property type="entry name" value="exportin-7 isoform X1"/>
    <property type="match status" value="1"/>
</dbReference>
<reference evidence="10" key="2">
    <citation type="submission" date="2018-07" db="EMBL/GenBank/DDBJ databases">
        <authorList>
            <person name="Quirk P.G."/>
            <person name="Krulwich T.A."/>
        </authorList>
    </citation>
    <scope>NUCLEOTIDE SEQUENCE</scope>
</reference>
<accession>A0A336KUW0</accession>
<dbReference type="Gene3D" id="1.25.10.10">
    <property type="entry name" value="Leucine-rich Repeat Variant"/>
    <property type="match status" value="2"/>
</dbReference>
<evidence type="ECO:0000256" key="2">
    <source>
        <dbReference type="ARBA" id="ARBA00004496"/>
    </source>
</evidence>
<dbReference type="InterPro" id="IPR001494">
    <property type="entry name" value="Importin-beta_N"/>
</dbReference>
<evidence type="ECO:0000256" key="3">
    <source>
        <dbReference type="ARBA" id="ARBA00009466"/>
    </source>
</evidence>
<dbReference type="Pfam" id="PF25795">
    <property type="entry name" value="TPR_XPO7"/>
    <property type="match status" value="1"/>
</dbReference>
<keyword evidence="7" id="KW-0539">Nucleus</keyword>
<evidence type="ECO:0000256" key="7">
    <source>
        <dbReference type="ARBA" id="ARBA00023242"/>
    </source>
</evidence>
<reference evidence="9" key="1">
    <citation type="submission" date="2018-04" db="EMBL/GenBank/DDBJ databases">
        <authorList>
            <person name="Go L.Y."/>
            <person name="Mitchell J.A."/>
        </authorList>
    </citation>
    <scope>NUCLEOTIDE SEQUENCE</scope>
    <source>
        <tissue evidence="9">Whole organism</tissue>
    </source>
</reference>
<evidence type="ECO:0000313" key="10">
    <source>
        <dbReference type="EMBL" id="SSX27657.1"/>
    </source>
</evidence>
<dbReference type="PROSITE" id="PS50166">
    <property type="entry name" value="IMPORTIN_B_NT"/>
    <property type="match status" value="1"/>
</dbReference>
<dbReference type="InterPro" id="IPR057947">
    <property type="entry name" value="TPR_XPO7/RBP17"/>
</dbReference>
<keyword evidence="4" id="KW-0813">Transport</keyword>
<protein>
    <submittedName>
        <fullName evidence="9">CSON014712 protein</fullName>
    </submittedName>
</protein>
<comment type="similarity">
    <text evidence="3">Belongs to the exportin family.</text>
</comment>
<evidence type="ECO:0000256" key="4">
    <source>
        <dbReference type="ARBA" id="ARBA00022448"/>
    </source>
</evidence>
<dbReference type="EMBL" id="UFQS01000854">
    <property type="protein sequence ID" value="SSX07315.1"/>
    <property type="molecule type" value="Genomic_DNA"/>
</dbReference>
<dbReference type="SUPFAM" id="SSF48371">
    <property type="entry name" value="ARM repeat"/>
    <property type="match status" value="1"/>
</dbReference>
<dbReference type="GO" id="GO:0005049">
    <property type="term" value="F:nuclear export signal receptor activity"/>
    <property type="evidence" value="ECO:0007669"/>
    <property type="project" value="InterPro"/>
</dbReference>
<dbReference type="GO" id="GO:0031267">
    <property type="term" value="F:small GTPase binding"/>
    <property type="evidence" value="ECO:0007669"/>
    <property type="project" value="InterPro"/>
</dbReference>
<dbReference type="PANTHER" id="PTHR12596">
    <property type="entry name" value="EXPORTIN 4,7-RELATED"/>
    <property type="match status" value="1"/>
</dbReference>
<feature type="domain" description="Importin N-terminal" evidence="8">
    <location>
        <begin position="29"/>
        <end position="95"/>
    </location>
</feature>
<sequence>MENLAEIQRLELLCKQLYESTDAATRTQAEKALFQFQDDPDALTKCQMLLDRGDSSYSQLLAATTLTKLVSRNVQSLSLQQRVDIRNYLLNYLAVRPGLQNFVIQAIVVLLAKLTKYGWFDLYKEDFVFRNIVSEVKELLQSGSVTLGMIGVQMLSQLTCEMNQIPEVDVNLTFTKHRKIACSFRDTQLYEIFIFACTLLGRARDNSKNLNFMDEAQHGLMTHLLNLARNCLTFDFIGTSADESADDMSTVQIPANWRPAFLELDSLKLFFDLYHVLPTRLASLALSCLVQITSIRRSMFSNTERVKFLTRLVNGATEILKTSHGLSDPDNYHEFCRLLARLKTNYQLGELVVVDNYPEAIELIAKFTVQSLQMWQFAPNSVHYLLSLWQRMVASLPYVKSVEPHYLDRYTPEVTKAFITSKLESVPIIVRDGLEDPLDDLGMVQQQLDQFSTIERCEYEKTVAIIVQLFDQTAGRYQELLSNPGSNGADVKIAEGQLTWLVYIIGSAINGRMSYQMCDDQDMMDGDLIIRVLQLMTLTDSRLPQSGCEKLELAILSFLEHARKMYISEHTQKFIVYKRLSEVLGLNDEIMLLSVISRKIITNLKYWGHSEQIIRRTLNLLNDLTLTYSLVRRLIKLEEIQFMLNNHTSEHFSFLGSNCVLSGSRCRSMFYTCLGRLLMVDLGEDVERFINFMTPLTNAFDSIGTIMMDTTSFPNDEIRKALIGLSRDLRGIAYAFNAKPPYMMFFDWIYPDYTPILIRAVELWAHDPSVTTPVLKFFAELVQNRSQRLQFDVSSPDGILLFRETSKLICCYGNRILTIDYPKEQAYPMRLKGMAVCFLMLKAILCGNYVNFGVFKLYGDNALDNVLNTTTKMILSIPHSDLLEYPKLSQAYYILLECLAQDHITYLSTLEPQVFLYILESISEGLSALDMMICSGCCSTLDFIVSYIFKQLQLKVATFQTKKLNRQGVPPESNMFLKVMEMHPEILQNILSTMLNIIMFEDCKNQWAMSRPLFVLILLYEDYFSQLRESIIRMQPIDKQQPMAQLFETLMDGVERNLLTRNRDKFTQNLSIFRRDIYESMKTTTNNMNNVTGSSNVNDMIVS</sequence>
<dbReference type="GO" id="GO:0006611">
    <property type="term" value="P:protein export from nucleus"/>
    <property type="evidence" value="ECO:0007669"/>
    <property type="project" value="TreeGrafter"/>
</dbReference>
<dbReference type="EMBL" id="UFQT01000854">
    <property type="protein sequence ID" value="SSX27657.1"/>
    <property type="molecule type" value="Genomic_DNA"/>
</dbReference>
<dbReference type="InterPro" id="IPR016024">
    <property type="entry name" value="ARM-type_fold"/>
</dbReference>
<dbReference type="SMART" id="SM00913">
    <property type="entry name" value="IBN_N"/>
    <property type="match status" value="1"/>
</dbReference>
<dbReference type="GO" id="GO:0005643">
    <property type="term" value="C:nuclear pore"/>
    <property type="evidence" value="ECO:0007669"/>
    <property type="project" value="TreeGrafter"/>
</dbReference>
<gene>
    <name evidence="9" type="primary">CSON014712</name>
</gene>
<dbReference type="Pfam" id="PF03810">
    <property type="entry name" value="IBN_N"/>
    <property type="match status" value="1"/>
</dbReference>
<evidence type="ECO:0000256" key="1">
    <source>
        <dbReference type="ARBA" id="ARBA00004123"/>
    </source>
</evidence>
<dbReference type="OMA" id="DCFHELC"/>
<organism evidence="9">
    <name type="scientific">Culicoides sonorensis</name>
    <name type="common">Biting midge</name>
    <dbReference type="NCBI Taxonomy" id="179676"/>
    <lineage>
        <taxon>Eukaryota</taxon>
        <taxon>Metazoa</taxon>
        <taxon>Ecdysozoa</taxon>
        <taxon>Arthropoda</taxon>
        <taxon>Hexapoda</taxon>
        <taxon>Insecta</taxon>
        <taxon>Pterygota</taxon>
        <taxon>Neoptera</taxon>
        <taxon>Endopterygota</taxon>
        <taxon>Diptera</taxon>
        <taxon>Nematocera</taxon>
        <taxon>Chironomoidea</taxon>
        <taxon>Ceratopogonidae</taxon>
        <taxon>Ceratopogoninae</taxon>
        <taxon>Culicoides</taxon>
        <taxon>Monoculicoides</taxon>
    </lineage>
</organism>
<comment type="subcellular location">
    <subcellularLocation>
        <location evidence="2">Cytoplasm</location>
    </subcellularLocation>
    <subcellularLocation>
        <location evidence="1">Nucleus</location>
    </subcellularLocation>
</comment>
<keyword evidence="5" id="KW-0963">Cytoplasm</keyword>
<keyword evidence="6" id="KW-0653">Protein transport</keyword>